<gene>
    <name evidence="2" type="ORF">GCM10010448_67250</name>
</gene>
<accession>A0ABP6M3T3</accession>
<evidence type="ECO:0000313" key="2">
    <source>
        <dbReference type="EMBL" id="GAA3075498.1"/>
    </source>
</evidence>
<dbReference type="Proteomes" id="UP001501532">
    <property type="component" value="Unassembled WGS sequence"/>
</dbReference>
<keyword evidence="3" id="KW-1185">Reference proteome</keyword>
<sequence length="100" mass="9996">MSWVMGCAPIGAGSGSGGRRTLVTAGAGGLIRARVPTSRQCREDSAAVPSDAGKNGAAPEVLGTEVLEGVGNSISLRPPPGACNFAPGAARVMFDQCRRG</sequence>
<comment type="caution">
    <text evidence="2">The sequence shown here is derived from an EMBL/GenBank/DDBJ whole genome shotgun (WGS) entry which is preliminary data.</text>
</comment>
<dbReference type="EMBL" id="BAAAUF010000087">
    <property type="protein sequence ID" value="GAA3075498.1"/>
    <property type="molecule type" value="Genomic_DNA"/>
</dbReference>
<proteinExistence type="predicted"/>
<reference evidence="3" key="1">
    <citation type="journal article" date="2019" name="Int. J. Syst. Evol. Microbiol.">
        <title>The Global Catalogue of Microorganisms (GCM) 10K type strain sequencing project: providing services to taxonomists for standard genome sequencing and annotation.</title>
        <authorList>
            <consortium name="The Broad Institute Genomics Platform"/>
            <consortium name="The Broad Institute Genome Sequencing Center for Infectious Disease"/>
            <person name="Wu L."/>
            <person name="Ma J."/>
        </authorList>
    </citation>
    <scope>NUCLEOTIDE SEQUENCE [LARGE SCALE GENOMIC DNA]</scope>
    <source>
        <strain evidence="3">JCM 9091</strain>
    </source>
</reference>
<evidence type="ECO:0000256" key="1">
    <source>
        <dbReference type="SAM" id="MobiDB-lite"/>
    </source>
</evidence>
<feature type="region of interest" description="Disordered" evidence="1">
    <location>
        <begin position="36"/>
        <end position="59"/>
    </location>
</feature>
<protein>
    <recommendedName>
        <fullName evidence="4">Chaplin domain-containing protein</fullName>
    </recommendedName>
</protein>
<organism evidence="2 3">
    <name type="scientific">Streptomyces glomeratus</name>
    <dbReference type="NCBI Taxonomy" id="284452"/>
    <lineage>
        <taxon>Bacteria</taxon>
        <taxon>Bacillati</taxon>
        <taxon>Actinomycetota</taxon>
        <taxon>Actinomycetes</taxon>
        <taxon>Kitasatosporales</taxon>
        <taxon>Streptomycetaceae</taxon>
        <taxon>Streptomyces</taxon>
    </lineage>
</organism>
<name>A0ABP6M3T3_9ACTN</name>
<evidence type="ECO:0008006" key="4">
    <source>
        <dbReference type="Google" id="ProtNLM"/>
    </source>
</evidence>
<evidence type="ECO:0000313" key="3">
    <source>
        <dbReference type="Proteomes" id="UP001501532"/>
    </source>
</evidence>